<evidence type="ECO:0000259" key="4">
    <source>
        <dbReference type="PROSITE" id="PS51000"/>
    </source>
</evidence>
<reference evidence="6" key="1">
    <citation type="submission" date="2016-09" db="EMBL/GenBank/DDBJ databases">
        <authorList>
            <person name="Varghese N."/>
            <person name="Submissions S."/>
        </authorList>
    </citation>
    <scope>NUCLEOTIDE SEQUENCE [LARGE SCALE GENOMIC DNA]</scope>
    <source>
        <strain evidence="6">S5</strain>
    </source>
</reference>
<dbReference type="SMART" id="SM01134">
    <property type="entry name" value="DeoRC"/>
    <property type="match status" value="1"/>
</dbReference>
<dbReference type="AlphaFoldDB" id="A0A1G6K9W6"/>
<gene>
    <name evidence="5" type="ORF">SAMN05421734_1066</name>
</gene>
<organism evidence="5 6">
    <name type="scientific">Pelagirhabdus alkalitolerans</name>
    <dbReference type="NCBI Taxonomy" id="1612202"/>
    <lineage>
        <taxon>Bacteria</taxon>
        <taxon>Bacillati</taxon>
        <taxon>Bacillota</taxon>
        <taxon>Bacilli</taxon>
        <taxon>Bacillales</taxon>
        <taxon>Bacillaceae</taxon>
        <taxon>Pelagirhabdus</taxon>
    </lineage>
</organism>
<dbReference type="GO" id="GO:0003677">
    <property type="term" value="F:DNA binding"/>
    <property type="evidence" value="ECO:0007669"/>
    <property type="project" value="UniProtKB-KW"/>
</dbReference>
<sequence>MLTAKRHDIIIQQLKKKHLVTVNELIELTDASPATIRRDLTDLEEKGLLNRVHGGASLPQPIQHEYSYSEKEHKQTEAKKRIAELASSIVQHQHCIYLDAGSTTYEMIPYLKDKNVTVVTNGLNIVTRLNQYAIEAYLIGGKVKSKTQALIGANAIKTLDSFYFDAVFIGTNAIDLINGYQTPDPEEAAIKNKALKKSKKAYIVADQSKLKQNSFAKIASLNEATLIIDEIDQSDLTQLKENTNVLVVES</sequence>
<feature type="domain" description="HTH deoR-type" evidence="4">
    <location>
        <begin position="3"/>
        <end position="58"/>
    </location>
</feature>
<accession>A0A1G6K9W6</accession>
<dbReference type="InterPro" id="IPR036388">
    <property type="entry name" value="WH-like_DNA-bd_sf"/>
</dbReference>
<protein>
    <submittedName>
        <fullName evidence="5">Transcriptional regulator, DeoR family</fullName>
    </submittedName>
</protein>
<keyword evidence="2" id="KW-0238">DNA-binding</keyword>
<dbReference type="EMBL" id="FMYI01000006">
    <property type="protein sequence ID" value="SDC27631.1"/>
    <property type="molecule type" value="Genomic_DNA"/>
</dbReference>
<dbReference type="Pfam" id="PF08220">
    <property type="entry name" value="HTH_DeoR"/>
    <property type="match status" value="1"/>
</dbReference>
<dbReference type="Proteomes" id="UP000242949">
    <property type="component" value="Unassembled WGS sequence"/>
</dbReference>
<dbReference type="PANTHER" id="PTHR30363:SF56">
    <property type="entry name" value="TRANSCRIPTIONAL REGULATOR, DEOR FAMILY"/>
    <property type="match status" value="1"/>
</dbReference>
<dbReference type="PROSITE" id="PS00894">
    <property type="entry name" value="HTH_DEOR_1"/>
    <property type="match status" value="1"/>
</dbReference>
<keyword evidence="1" id="KW-0805">Transcription regulation</keyword>
<evidence type="ECO:0000256" key="3">
    <source>
        <dbReference type="ARBA" id="ARBA00023163"/>
    </source>
</evidence>
<dbReference type="Pfam" id="PF00455">
    <property type="entry name" value="DeoRC"/>
    <property type="match status" value="1"/>
</dbReference>
<dbReference type="SUPFAM" id="SSF46785">
    <property type="entry name" value="Winged helix' DNA-binding domain"/>
    <property type="match status" value="1"/>
</dbReference>
<keyword evidence="6" id="KW-1185">Reference proteome</keyword>
<proteinExistence type="predicted"/>
<name>A0A1G6K9W6_9BACI</name>
<dbReference type="InterPro" id="IPR014036">
    <property type="entry name" value="DeoR-like_C"/>
</dbReference>
<dbReference type="InterPro" id="IPR050313">
    <property type="entry name" value="Carb_Metab_HTH_regulators"/>
</dbReference>
<dbReference type="GO" id="GO:0003700">
    <property type="term" value="F:DNA-binding transcription factor activity"/>
    <property type="evidence" value="ECO:0007669"/>
    <property type="project" value="InterPro"/>
</dbReference>
<dbReference type="OrthoDB" id="9797223at2"/>
<dbReference type="PRINTS" id="PR00037">
    <property type="entry name" value="HTHLACR"/>
</dbReference>
<evidence type="ECO:0000256" key="2">
    <source>
        <dbReference type="ARBA" id="ARBA00023125"/>
    </source>
</evidence>
<dbReference type="InterPro" id="IPR018356">
    <property type="entry name" value="Tscrpt_reg_HTH_DeoR_CS"/>
</dbReference>
<dbReference type="InterPro" id="IPR036390">
    <property type="entry name" value="WH_DNA-bd_sf"/>
</dbReference>
<evidence type="ECO:0000313" key="6">
    <source>
        <dbReference type="Proteomes" id="UP000242949"/>
    </source>
</evidence>
<evidence type="ECO:0000256" key="1">
    <source>
        <dbReference type="ARBA" id="ARBA00023015"/>
    </source>
</evidence>
<dbReference type="SMART" id="SM00420">
    <property type="entry name" value="HTH_DEOR"/>
    <property type="match status" value="1"/>
</dbReference>
<dbReference type="PANTHER" id="PTHR30363">
    <property type="entry name" value="HTH-TYPE TRANSCRIPTIONAL REGULATOR SRLR-RELATED"/>
    <property type="match status" value="1"/>
</dbReference>
<dbReference type="SUPFAM" id="SSF100950">
    <property type="entry name" value="NagB/RpiA/CoA transferase-like"/>
    <property type="match status" value="1"/>
</dbReference>
<dbReference type="RefSeq" id="WP_090795751.1">
    <property type="nucleotide sequence ID" value="NZ_FMYI01000006.1"/>
</dbReference>
<dbReference type="Gene3D" id="1.10.10.10">
    <property type="entry name" value="Winged helix-like DNA-binding domain superfamily/Winged helix DNA-binding domain"/>
    <property type="match status" value="1"/>
</dbReference>
<dbReference type="STRING" id="1612202.SAMN05421734_1066"/>
<dbReference type="InterPro" id="IPR037171">
    <property type="entry name" value="NagB/RpiA_transferase-like"/>
</dbReference>
<evidence type="ECO:0000313" key="5">
    <source>
        <dbReference type="EMBL" id="SDC27631.1"/>
    </source>
</evidence>
<dbReference type="Gene3D" id="3.40.50.1360">
    <property type="match status" value="1"/>
</dbReference>
<dbReference type="PROSITE" id="PS51000">
    <property type="entry name" value="HTH_DEOR_2"/>
    <property type="match status" value="1"/>
</dbReference>
<dbReference type="InterPro" id="IPR001034">
    <property type="entry name" value="DeoR_HTH"/>
</dbReference>
<keyword evidence="3" id="KW-0804">Transcription</keyword>